<organism evidence="6 7">
    <name type="scientific">Corynebacterium phoceense</name>
    <dbReference type="NCBI Taxonomy" id="1686286"/>
    <lineage>
        <taxon>Bacteria</taxon>
        <taxon>Bacillati</taxon>
        <taxon>Actinomycetota</taxon>
        <taxon>Actinomycetes</taxon>
        <taxon>Mycobacteriales</taxon>
        <taxon>Corynebacteriaceae</taxon>
        <taxon>Corynebacterium</taxon>
    </lineage>
</organism>
<keyword evidence="2" id="KW-0408">Iron</keyword>
<dbReference type="InterPro" id="IPR041953">
    <property type="entry name" value="YdeP_MopB"/>
</dbReference>
<proteinExistence type="predicted"/>
<dbReference type="InterPro" id="IPR006656">
    <property type="entry name" value="Mopterin_OxRdtase"/>
</dbReference>
<dbReference type="PANTHER" id="PTHR43105:SF4">
    <property type="entry name" value="PROTEIN YDEP"/>
    <property type="match status" value="1"/>
</dbReference>
<feature type="domain" description="Molybdopterin oxidoreductase" evidence="4">
    <location>
        <begin position="123"/>
        <end position="480"/>
    </location>
</feature>
<dbReference type="GO" id="GO:0030151">
    <property type="term" value="F:molybdenum ion binding"/>
    <property type="evidence" value="ECO:0007669"/>
    <property type="project" value="InterPro"/>
</dbReference>
<evidence type="ECO:0000259" key="5">
    <source>
        <dbReference type="Pfam" id="PF01568"/>
    </source>
</evidence>
<evidence type="ECO:0000313" key="6">
    <source>
        <dbReference type="EMBL" id="TQE42588.1"/>
    </source>
</evidence>
<feature type="domain" description="Molybdopterin dinucleotide-binding" evidence="5">
    <location>
        <begin position="643"/>
        <end position="725"/>
    </location>
</feature>
<keyword evidence="1" id="KW-0479">Metal-binding</keyword>
<protein>
    <submittedName>
        <fullName evidence="6">FdhF/YdeP family oxidoreductase</fullName>
    </submittedName>
</protein>
<dbReference type="STRING" id="1686286.GCA_900092335_00064"/>
<dbReference type="SUPFAM" id="SSF50692">
    <property type="entry name" value="ADC-like"/>
    <property type="match status" value="1"/>
</dbReference>
<dbReference type="InterPro" id="IPR050123">
    <property type="entry name" value="Prok_molybdopt-oxidoreductase"/>
</dbReference>
<dbReference type="GO" id="GO:0016020">
    <property type="term" value="C:membrane"/>
    <property type="evidence" value="ECO:0007669"/>
    <property type="project" value="TreeGrafter"/>
</dbReference>
<dbReference type="Gene3D" id="3.40.228.10">
    <property type="entry name" value="Dimethylsulfoxide Reductase, domain 2"/>
    <property type="match status" value="1"/>
</dbReference>
<evidence type="ECO:0000256" key="2">
    <source>
        <dbReference type="ARBA" id="ARBA00023004"/>
    </source>
</evidence>
<evidence type="ECO:0000256" key="1">
    <source>
        <dbReference type="ARBA" id="ARBA00022723"/>
    </source>
</evidence>
<evidence type="ECO:0000256" key="3">
    <source>
        <dbReference type="ARBA" id="ARBA00023014"/>
    </source>
</evidence>
<sequence>MTPIATVSRANPVANRFDNPRIGNRVTAAAGVGGVYHAMEKAIPNRALVPLLKMNQHGGIDCPGCAWPEPAQGDINFVEFCENGAKAIAQETTPKRVTREFFANTTVQQMREMTDYELDQLGRLTEPMLYDRSRGDEKYHPVSWDEAYDLIAEQLKATDPDRAIFYTSGTAVNESAFIFGVLGRRHGSNNLPDCANLCHDSTGVALAKTVGVGKGSIVMQDMYNTDLIISVGQNPGTNHPRSLTAFKKQKENGGKFITINPMPETGLMKFKEPQSIKGAIGIADKISDEYVQVRLDGDRALFQQINREVIRRDLLDRKFLDEFCSNVDETIAHLNSLDDAALERGSGVSQREVKKIVDYVEKAETVVLAWTLGVTQHRNAVATIQEMMNFLLLTGNYGKPGAGSAPFRGHSNVQGDRTMGISEKMPEWFLANLEKEFGFDVPRKHGVSSTGAGMQLRDKNVDFFMSLGGNYIRAMSDTTALEDGMTATKLSAHMLTKLNGTCAWPGEKSLILPVRSRTDVDIQASGPQKVSVEASDSKVSASFPKRRANRDLDLHSEVQIICNVGERTFGDAFWKPMMDNYDVIRDHIANVIPGFENYNERLKRPGGFMLPHAARERIFNTSDGKAQLTINETDTIELEGDQLLLTTVRSHDQYNTISYGLDDRYRGVRGGRRVIFIRKEDLIQRGLKDGDIVDVVSEYESGRRVAPNFRLVEYNIAKDCVGGYFPELNILVPVEHMAKGSETPVSKSLVVHLEPTGQNANNL</sequence>
<dbReference type="CDD" id="cd02767">
    <property type="entry name" value="MopB_ydeP"/>
    <property type="match status" value="1"/>
</dbReference>
<dbReference type="InterPro" id="IPR009010">
    <property type="entry name" value="Asp_de-COase-like_dom_sf"/>
</dbReference>
<dbReference type="PANTHER" id="PTHR43105">
    <property type="entry name" value="RESPIRATORY NITRATE REDUCTASE"/>
    <property type="match status" value="1"/>
</dbReference>
<name>A0A540R4E1_9CORY</name>
<dbReference type="GO" id="GO:0043546">
    <property type="term" value="F:molybdopterin cofactor binding"/>
    <property type="evidence" value="ECO:0007669"/>
    <property type="project" value="InterPro"/>
</dbReference>
<dbReference type="Proteomes" id="UP000318080">
    <property type="component" value="Unassembled WGS sequence"/>
</dbReference>
<dbReference type="InterPro" id="IPR006657">
    <property type="entry name" value="MoPterin_dinucl-bd_dom"/>
</dbReference>
<dbReference type="InterPro" id="IPR010046">
    <property type="entry name" value="Mopterin_OxRdtse_a_bac"/>
</dbReference>
<dbReference type="Pfam" id="PF01568">
    <property type="entry name" value="Molydop_binding"/>
    <property type="match status" value="1"/>
</dbReference>
<dbReference type="GO" id="GO:0008863">
    <property type="term" value="F:formate dehydrogenase (NAD+) activity"/>
    <property type="evidence" value="ECO:0007669"/>
    <property type="project" value="InterPro"/>
</dbReference>
<dbReference type="RefSeq" id="WP_066489010.1">
    <property type="nucleotide sequence ID" value="NZ_VHIR01000022.1"/>
</dbReference>
<dbReference type="EMBL" id="VHIR01000022">
    <property type="protein sequence ID" value="TQE42588.1"/>
    <property type="molecule type" value="Genomic_DNA"/>
</dbReference>
<dbReference type="NCBIfam" id="TIGR01701">
    <property type="entry name" value="Fdhalpha-like"/>
    <property type="match status" value="1"/>
</dbReference>
<accession>A0A540R4E1</accession>
<keyword evidence="3" id="KW-0411">Iron-sulfur</keyword>
<reference evidence="6 7" key="1">
    <citation type="submission" date="2019-06" db="EMBL/GenBank/DDBJ databases">
        <title>Draft genome of C. phoceense Strain 272.</title>
        <authorList>
            <person name="Pacheco L.G.C."/>
            <person name="Barberis C.M."/>
            <person name="Almuzara M.N."/>
            <person name="Traglia G.M."/>
            <person name="Santos C.S."/>
            <person name="Rocha D.J.P.G."/>
            <person name="Aguiar E.R.G.R."/>
            <person name="Vay C.A."/>
        </authorList>
    </citation>
    <scope>NUCLEOTIDE SEQUENCE [LARGE SCALE GENOMIC DNA]</scope>
    <source>
        <strain evidence="6 7">272</strain>
    </source>
</reference>
<keyword evidence="7" id="KW-1185">Reference proteome</keyword>
<gene>
    <name evidence="6" type="ORF">EJK80_11615</name>
</gene>
<dbReference type="Pfam" id="PF00384">
    <property type="entry name" value="Molybdopterin"/>
    <property type="match status" value="1"/>
</dbReference>
<evidence type="ECO:0000259" key="4">
    <source>
        <dbReference type="Pfam" id="PF00384"/>
    </source>
</evidence>
<comment type="caution">
    <text evidence="6">The sequence shown here is derived from an EMBL/GenBank/DDBJ whole genome shotgun (WGS) entry which is preliminary data.</text>
</comment>
<dbReference type="GO" id="GO:0051539">
    <property type="term" value="F:4 iron, 4 sulfur cluster binding"/>
    <property type="evidence" value="ECO:0007669"/>
    <property type="project" value="InterPro"/>
</dbReference>
<dbReference type="AlphaFoldDB" id="A0A540R4E1"/>
<evidence type="ECO:0000313" key="7">
    <source>
        <dbReference type="Proteomes" id="UP000318080"/>
    </source>
</evidence>
<dbReference type="SUPFAM" id="SSF53706">
    <property type="entry name" value="Formate dehydrogenase/DMSO reductase, domains 1-3"/>
    <property type="match status" value="1"/>
</dbReference>
<dbReference type="Gene3D" id="3.40.50.740">
    <property type="match status" value="1"/>
</dbReference>
<dbReference type="PIRSF" id="PIRSF000144">
    <property type="entry name" value="CbbBc"/>
    <property type="match status" value="1"/>
</dbReference>